<keyword evidence="2" id="KW-1185">Reference proteome</keyword>
<comment type="caution">
    <text evidence="1">The sequence shown here is derived from an EMBL/GenBank/DDBJ whole genome shotgun (WGS) entry which is preliminary data.</text>
</comment>
<dbReference type="EMBL" id="JABBGC010000001">
    <property type="protein sequence ID" value="NML37699.1"/>
    <property type="molecule type" value="Genomic_DNA"/>
</dbReference>
<reference evidence="1 2" key="1">
    <citation type="submission" date="2020-04" db="EMBL/GenBank/DDBJ databases">
        <title>Chitinophaga sp. G-6-1-13 sp. nov., isolated from soil.</title>
        <authorList>
            <person name="Dahal R.H."/>
            <person name="Chaudhary D.K."/>
        </authorList>
    </citation>
    <scope>NUCLEOTIDE SEQUENCE [LARGE SCALE GENOMIC DNA]</scope>
    <source>
        <strain evidence="1 2">G-6-1-13</strain>
    </source>
</reference>
<evidence type="ECO:0000313" key="2">
    <source>
        <dbReference type="Proteomes" id="UP000583266"/>
    </source>
</evidence>
<proteinExistence type="predicted"/>
<dbReference type="Proteomes" id="UP000583266">
    <property type="component" value="Unassembled WGS sequence"/>
</dbReference>
<dbReference type="RefSeq" id="WP_169224746.1">
    <property type="nucleotide sequence ID" value="NZ_JABBGC010000001.1"/>
</dbReference>
<evidence type="ECO:0000313" key="1">
    <source>
        <dbReference type="EMBL" id="NML37699.1"/>
    </source>
</evidence>
<dbReference type="PANTHER" id="PTHR36848">
    <property type="entry name" value="DNA-BINDING PROTEIN (PUTATIVE SECRETED PROTEIN)-RELATED"/>
    <property type="match status" value="1"/>
</dbReference>
<gene>
    <name evidence="1" type="ORF">HHL17_10890</name>
</gene>
<accession>A0A848GJX3</accession>
<sequence>MSTTLFQQEGFRISAAQGDSIGGNIYHQRRQLANGELLLLTNASMTSASSGKINMLGHDVLEMDMHAGKISRYHYTQNNNAVQFEVTIPPAGSLMLFIADKKLPGYQSAPQANEWATAKASATTVSRPADNTLTIDFCDLYLHQPDTGYTHLHVGQASNTAFKHHGFTDGVGNPWNNRTQFKDAIVRRDTFSTGTGYTAVYHFQLKDGVDFRDFKAVIEQPDLWHEVKMNGVTIKNEPGKWWLDRSFGVYRIGNYLKAGDNELAVTVAPMRVYAEIEPVYILGDFHLEAAVQGWRIVPPQPLQTGYWNKQGLPLYSQGIAYTKSFTVTDPGKSYAVALGKWQGTVAAVKVNDVFAGIITSEPNRLDIGQFIKKGNNKVEVTVIGSLKNLLGPFYNKPVPGLVDPGKWYNIKTQPSGSDYDLYDYGLAEDYEIQVVR</sequence>
<dbReference type="AlphaFoldDB" id="A0A848GJX3"/>
<dbReference type="PANTHER" id="PTHR36848:SF2">
    <property type="entry name" value="SECRETED PROTEIN"/>
    <property type="match status" value="1"/>
</dbReference>
<organism evidence="1 2">
    <name type="scientific">Chitinophaga fulva</name>
    <dbReference type="NCBI Taxonomy" id="2728842"/>
    <lineage>
        <taxon>Bacteria</taxon>
        <taxon>Pseudomonadati</taxon>
        <taxon>Bacteroidota</taxon>
        <taxon>Chitinophagia</taxon>
        <taxon>Chitinophagales</taxon>
        <taxon>Chitinophagaceae</taxon>
        <taxon>Chitinophaga</taxon>
    </lineage>
</organism>
<protein>
    <submittedName>
        <fullName evidence="1">Uncharacterized protein</fullName>
    </submittedName>
</protein>
<name>A0A848GJX3_9BACT</name>
<dbReference type="InterPro" id="IPR053161">
    <property type="entry name" value="Ulvan_degrading_GH"/>
</dbReference>